<evidence type="ECO:0000313" key="6">
    <source>
        <dbReference type="EMBL" id="SHE74118.1"/>
    </source>
</evidence>
<organism evidence="6 7">
    <name type="scientific">Caldanaerobius fijiensis DSM 17918</name>
    <dbReference type="NCBI Taxonomy" id="1121256"/>
    <lineage>
        <taxon>Bacteria</taxon>
        <taxon>Bacillati</taxon>
        <taxon>Bacillota</taxon>
        <taxon>Clostridia</taxon>
        <taxon>Thermoanaerobacterales</taxon>
        <taxon>Thermoanaerobacteraceae</taxon>
        <taxon>Caldanaerobius</taxon>
    </lineage>
</organism>
<dbReference type="GO" id="GO:0005524">
    <property type="term" value="F:ATP binding"/>
    <property type="evidence" value="ECO:0007669"/>
    <property type="project" value="UniProtKB-KW"/>
</dbReference>
<evidence type="ECO:0000256" key="4">
    <source>
        <dbReference type="SAM" id="Coils"/>
    </source>
</evidence>
<dbReference type="NCBIfam" id="NF000355">
    <property type="entry name" value="ribo_prot_ABC_F"/>
    <property type="match status" value="1"/>
</dbReference>
<name>A0A1M4VYR2_9THEO</name>
<keyword evidence="4" id="KW-0175">Coiled coil</keyword>
<dbReference type="InterPro" id="IPR003593">
    <property type="entry name" value="AAA+_ATPase"/>
</dbReference>
<protein>
    <submittedName>
        <fullName evidence="6">ATP-binding cassette, subfamily F, member 3</fullName>
    </submittedName>
</protein>
<reference evidence="6 7" key="1">
    <citation type="submission" date="2016-11" db="EMBL/GenBank/DDBJ databases">
        <authorList>
            <person name="Jaros S."/>
            <person name="Januszkiewicz K."/>
            <person name="Wedrychowicz H."/>
        </authorList>
    </citation>
    <scope>NUCLEOTIDE SEQUENCE [LARGE SCALE GENOMIC DNA]</scope>
    <source>
        <strain evidence="6 7">DSM 17918</strain>
    </source>
</reference>
<dbReference type="FunFam" id="3.40.50.300:FF:000011">
    <property type="entry name" value="Putative ABC transporter ATP-binding component"/>
    <property type="match status" value="1"/>
</dbReference>
<proteinExistence type="predicted"/>
<evidence type="ECO:0000256" key="2">
    <source>
        <dbReference type="ARBA" id="ARBA00022741"/>
    </source>
</evidence>
<feature type="domain" description="ABC transporter" evidence="5">
    <location>
        <begin position="5"/>
        <end position="262"/>
    </location>
</feature>
<feature type="domain" description="ABC transporter" evidence="5">
    <location>
        <begin position="326"/>
        <end position="545"/>
    </location>
</feature>
<dbReference type="AlphaFoldDB" id="A0A1M4VYR2"/>
<dbReference type="FunFam" id="3.40.50.300:FF:000309">
    <property type="entry name" value="ABC transporter ATP-binding protein"/>
    <property type="match status" value="1"/>
</dbReference>
<dbReference type="STRING" id="1121256.SAMN02746089_00706"/>
<keyword evidence="2" id="KW-0547">Nucleotide-binding</keyword>
<evidence type="ECO:0000256" key="3">
    <source>
        <dbReference type="ARBA" id="ARBA00022840"/>
    </source>
</evidence>
<evidence type="ECO:0000259" key="5">
    <source>
        <dbReference type="PROSITE" id="PS50893"/>
    </source>
</evidence>
<dbReference type="InterPro" id="IPR032524">
    <property type="entry name" value="ABC_tran_C"/>
</dbReference>
<dbReference type="InterPro" id="IPR032781">
    <property type="entry name" value="ABC_tran_Xtn"/>
</dbReference>
<gene>
    <name evidence="6" type="ORF">SAMN02746089_00706</name>
</gene>
<dbReference type="GO" id="GO:0016887">
    <property type="term" value="F:ATP hydrolysis activity"/>
    <property type="evidence" value="ECO:0007669"/>
    <property type="project" value="InterPro"/>
</dbReference>
<dbReference type="Gene3D" id="1.10.287.380">
    <property type="entry name" value="Valyl-tRNA synthetase, C-terminal domain"/>
    <property type="match status" value="1"/>
</dbReference>
<evidence type="ECO:0000256" key="1">
    <source>
        <dbReference type="ARBA" id="ARBA00022737"/>
    </source>
</evidence>
<dbReference type="SUPFAM" id="SSF52540">
    <property type="entry name" value="P-loop containing nucleoside triphosphate hydrolases"/>
    <property type="match status" value="2"/>
</dbReference>
<dbReference type="Proteomes" id="UP000184088">
    <property type="component" value="Unassembled WGS sequence"/>
</dbReference>
<accession>A0A1M4VYR2</accession>
<evidence type="ECO:0000313" key="7">
    <source>
        <dbReference type="Proteomes" id="UP000184088"/>
    </source>
</evidence>
<keyword evidence="1" id="KW-0677">Repeat</keyword>
<dbReference type="EMBL" id="FQVH01000005">
    <property type="protein sequence ID" value="SHE74118.1"/>
    <property type="molecule type" value="Genomic_DNA"/>
</dbReference>
<dbReference type="PANTHER" id="PTHR42855:SF2">
    <property type="entry name" value="DRUG RESISTANCE ABC TRANSPORTER,ATP-BINDING PROTEIN"/>
    <property type="match status" value="1"/>
</dbReference>
<dbReference type="Pfam" id="PF16326">
    <property type="entry name" value="ABC_tran_CTD"/>
    <property type="match status" value="1"/>
</dbReference>
<dbReference type="CDD" id="cd03221">
    <property type="entry name" value="ABCF_EF-3"/>
    <property type="match status" value="2"/>
</dbReference>
<sequence length="635" mass="73324">MMLALSAKNITKSYGINTVLKDISFNVNSDDKIGVIGVNGAGKSTLFKILAGLLSPDSGEVKIYNPDTKIGYLDQNGVFDSPNTIYRELLSVFDDLIQLEKDIRQKEYEISSCKDDNRLQQLLDEYATMRDKFEKAGGFEYESRIKGVLTGLGFGKESYEMPISILSGGEKTRIALGKLLLKKPDILLLDEPTNHLDLNSCEWLEDFLKDYKGCVMIISHDRYFLDKITNRTFCLKNGSLMEYNGNYSFYIQQSILQKEIAEKRYKQQQREIARIKEIIAVQKSRGTEKSVKMAESKQKMLDRMELVEKPEGEDPQPYFFFDIDKESSNDVLKVKKLSKSFDRQLFKEISFDIQKQERVVIIGPNGSGKSTIFKILNGIISADSGTIQYGNNVSIAYYDQEMANLNPDKTVIDELWDEYPRMTQTEVRSVLGCFLFRNDDVFKKIRDLSGGEKARLYMAKLILKNANFLLLDEPTNHLDIVSKEALEDALKNYRGTILAISHDRYFVNKIATRILELTPEGIVNYLGNYDYYIEKKKKNTSNQEVVMPAKTKTQEKNERKKEREKRQLIAQQKRQIAELEQSIVDVEEKIAEYERLLCDPQIYKNEIKISEITREYNSLKKKLDELYEQWAFFAQ</sequence>
<dbReference type="Gene3D" id="3.40.50.300">
    <property type="entry name" value="P-loop containing nucleotide triphosphate hydrolases"/>
    <property type="match status" value="2"/>
</dbReference>
<keyword evidence="3 6" id="KW-0067">ATP-binding</keyword>
<dbReference type="Pfam" id="PF00005">
    <property type="entry name" value="ABC_tran"/>
    <property type="match status" value="2"/>
</dbReference>
<dbReference type="InterPro" id="IPR027417">
    <property type="entry name" value="P-loop_NTPase"/>
</dbReference>
<dbReference type="InterPro" id="IPR017871">
    <property type="entry name" value="ABC_transporter-like_CS"/>
</dbReference>
<dbReference type="InterPro" id="IPR051309">
    <property type="entry name" value="ABCF_ATPase"/>
</dbReference>
<dbReference type="GO" id="GO:0003677">
    <property type="term" value="F:DNA binding"/>
    <property type="evidence" value="ECO:0007669"/>
    <property type="project" value="InterPro"/>
</dbReference>
<keyword evidence="7" id="KW-1185">Reference proteome</keyword>
<dbReference type="SMART" id="SM00382">
    <property type="entry name" value="AAA"/>
    <property type="match status" value="2"/>
</dbReference>
<feature type="coiled-coil region" evidence="4">
    <location>
        <begin position="562"/>
        <end position="629"/>
    </location>
</feature>
<dbReference type="InterPro" id="IPR037118">
    <property type="entry name" value="Val-tRNA_synth_C_sf"/>
</dbReference>
<dbReference type="InterPro" id="IPR003439">
    <property type="entry name" value="ABC_transporter-like_ATP-bd"/>
</dbReference>
<dbReference type="PROSITE" id="PS00211">
    <property type="entry name" value="ABC_TRANSPORTER_1"/>
    <property type="match status" value="1"/>
</dbReference>
<dbReference type="PROSITE" id="PS50893">
    <property type="entry name" value="ABC_TRANSPORTER_2"/>
    <property type="match status" value="2"/>
</dbReference>
<dbReference type="PANTHER" id="PTHR42855">
    <property type="entry name" value="ABC TRANSPORTER ATP-BINDING SUBUNIT"/>
    <property type="match status" value="1"/>
</dbReference>
<dbReference type="Pfam" id="PF12848">
    <property type="entry name" value="ABC_tran_Xtn"/>
    <property type="match status" value="1"/>
</dbReference>
<feature type="coiled-coil region" evidence="4">
    <location>
        <begin position="251"/>
        <end position="285"/>
    </location>
</feature>